<protein>
    <recommendedName>
        <fullName evidence="3">Chromosome transmission fidelity protein 8</fullName>
    </recommendedName>
</protein>
<reference evidence="1 2" key="1">
    <citation type="journal article" date="2015" name="Proc. Natl. Acad. Sci. U.S.A.">
        <title>The resurrection genome of Boea hygrometrica: A blueprint for survival of dehydration.</title>
        <authorList>
            <person name="Xiao L."/>
            <person name="Yang G."/>
            <person name="Zhang L."/>
            <person name="Yang X."/>
            <person name="Zhao S."/>
            <person name="Ji Z."/>
            <person name="Zhou Q."/>
            <person name="Hu M."/>
            <person name="Wang Y."/>
            <person name="Chen M."/>
            <person name="Xu Y."/>
            <person name="Jin H."/>
            <person name="Xiao X."/>
            <person name="Hu G."/>
            <person name="Bao F."/>
            <person name="Hu Y."/>
            <person name="Wan P."/>
            <person name="Li L."/>
            <person name="Deng X."/>
            <person name="Kuang T."/>
            <person name="Xiang C."/>
            <person name="Zhu J.K."/>
            <person name="Oliver M.J."/>
            <person name="He Y."/>
        </authorList>
    </citation>
    <scope>NUCLEOTIDE SEQUENCE [LARGE SCALE GENOMIC DNA]</scope>
    <source>
        <strain evidence="2">cv. XS01</strain>
    </source>
</reference>
<name>A0A2Z7CJM1_9LAMI</name>
<dbReference type="PANTHER" id="PTHR47475:SF2">
    <property type="entry name" value="CHROMOSOME TRANSMISSION FIDELITY PROTEIN 8"/>
    <property type="match status" value="1"/>
</dbReference>
<evidence type="ECO:0000313" key="2">
    <source>
        <dbReference type="Proteomes" id="UP000250235"/>
    </source>
</evidence>
<dbReference type="Pfam" id="PF09696">
    <property type="entry name" value="Ctf8"/>
    <property type="match status" value="1"/>
</dbReference>
<dbReference type="PANTHER" id="PTHR47475">
    <property type="entry name" value="CHROMOSOME TRANSMISSION FIDELITY PROTEIN 8"/>
    <property type="match status" value="1"/>
</dbReference>
<dbReference type="AlphaFoldDB" id="A0A2Z7CJM1"/>
<dbReference type="GO" id="GO:0007064">
    <property type="term" value="P:mitotic sister chromatid cohesion"/>
    <property type="evidence" value="ECO:0007669"/>
    <property type="project" value="InterPro"/>
</dbReference>
<dbReference type="OrthoDB" id="121932at2759"/>
<accession>A0A2Z7CJM1</accession>
<keyword evidence="2" id="KW-1185">Reference proteome</keyword>
<dbReference type="InterPro" id="IPR018607">
    <property type="entry name" value="Ctf8"/>
</dbReference>
<dbReference type="Proteomes" id="UP000250235">
    <property type="component" value="Unassembled WGS sequence"/>
</dbReference>
<gene>
    <name evidence="1" type="ORF">F511_06155</name>
</gene>
<evidence type="ECO:0008006" key="3">
    <source>
        <dbReference type="Google" id="ProtNLM"/>
    </source>
</evidence>
<proteinExistence type="predicted"/>
<dbReference type="GO" id="GO:0031390">
    <property type="term" value="C:Ctf18 RFC-like complex"/>
    <property type="evidence" value="ECO:0007669"/>
    <property type="project" value="InterPro"/>
</dbReference>
<organism evidence="1 2">
    <name type="scientific">Dorcoceras hygrometricum</name>
    <dbReference type="NCBI Taxonomy" id="472368"/>
    <lineage>
        <taxon>Eukaryota</taxon>
        <taxon>Viridiplantae</taxon>
        <taxon>Streptophyta</taxon>
        <taxon>Embryophyta</taxon>
        <taxon>Tracheophyta</taxon>
        <taxon>Spermatophyta</taxon>
        <taxon>Magnoliopsida</taxon>
        <taxon>eudicotyledons</taxon>
        <taxon>Gunneridae</taxon>
        <taxon>Pentapetalae</taxon>
        <taxon>asterids</taxon>
        <taxon>lamiids</taxon>
        <taxon>Lamiales</taxon>
        <taxon>Gesneriaceae</taxon>
        <taxon>Didymocarpoideae</taxon>
        <taxon>Trichosporeae</taxon>
        <taxon>Loxocarpinae</taxon>
        <taxon>Dorcoceras</taxon>
    </lineage>
</organism>
<evidence type="ECO:0000313" key="1">
    <source>
        <dbReference type="EMBL" id="KZV46913.1"/>
    </source>
</evidence>
<sequence length="174" mass="20168">MQIKVKCSCGEGNCPEWAVVELQGFVEAQPSFQDRLHDLQIGLLCRPSSQETYTFTVGYHELTGTKVTLKKPILVLKKIKHGNDECEGHRPEKSSVELDVIGIIRHKILFKTRPKALISISSVRLRFLFNRTPTITRRKGQRWELLTLWRHHVWEQALNPKDDNDSQDWCLYSS</sequence>
<dbReference type="EMBL" id="KQ995351">
    <property type="protein sequence ID" value="KZV46913.1"/>
    <property type="molecule type" value="Genomic_DNA"/>
</dbReference>